<evidence type="ECO:0000256" key="1">
    <source>
        <dbReference type="SAM" id="MobiDB-lite"/>
    </source>
</evidence>
<dbReference type="SMART" id="SM00740">
    <property type="entry name" value="PASTA"/>
    <property type="match status" value="1"/>
</dbReference>
<keyword evidence="5" id="KW-1185">Reference proteome</keyword>
<accession>A0ABW7QD60</accession>
<evidence type="ECO:0000313" key="4">
    <source>
        <dbReference type="EMBL" id="MFH8252377.1"/>
    </source>
</evidence>
<gene>
    <name evidence="4" type="ORF">ACH3VR_18570</name>
</gene>
<comment type="caution">
    <text evidence="4">The sequence shown here is derived from an EMBL/GenBank/DDBJ whole genome shotgun (WGS) entry which is preliminary data.</text>
</comment>
<dbReference type="Pfam" id="PF03793">
    <property type="entry name" value="PASTA"/>
    <property type="match status" value="1"/>
</dbReference>
<feature type="domain" description="PASTA" evidence="3">
    <location>
        <begin position="289"/>
        <end position="355"/>
    </location>
</feature>
<feature type="compositionally biased region" description="Low complexity" evidence="1">
    <location>
        <begin position="272"/>
        <end position="296"/>
    </location>
</feature>
<feature type="region of interest" description="Disordered" evidence="1">
    <location>
        <begin position="263"/>
        <end position="296"/>
    </location>
</feature>
<dbReference type="Gene3D" id="2.60.40.2700">
    <property type="match status" value="1"/>
</dbReference>
<feature type="transmembrane region" description="Helical" evidence="2">
    <location>
        <begin position="135"/>
        <end position="160"/>
    </location>
</feature>
<dbReference type="RefSeq" id="WP_397557807.1">
    <property type="nucleotide sequence ID" value="NZ_JBIQWL010000009.1"/>
</dbReference>
<protein>
    <submittedName>
        <fullName evidence="4">PASTA domain-containing protein</fullName>
    </submittedName>
</protein>
<dbReference type="Proteomes" id="UP001610861">
    <property type="component" value="Unassembled WGS sequence"/>
</dbReference>
<keyword evidence="2" id="KW-0812">Transmembrane</keyword>
<evidence type="ECO:0000259" key="3">
    <source>
        <dbReference type="PROSITE" id="PS51178"/>
    </source>
</evidence>
<evidence type="ECO:0000313" key="5">
    <source>
        <dbReference type="Proteomes" id="UP001610861"/>
    </source>
</evidence>
<keyword evidence="2" id="KW-0472">Membrane</keyword>
<dbReference type="PROSITE" id="PS51178">
    <property type="entry name" value="PASTA"/>
    <property type="match status" value="1"/>
</dbReference>
<organism evidence="4 5">
    <name type="scientific">Microbacterium alkaliflavum</name>
    <dbReference type="NCBI Taxonomy" id="3248839"/>
    <lineage>
        <taxon>Bacteria</taxon>
        <taxon>Bacillati</taxon>
        <taxon>Actinomycetota</taxon>
        <taxon>Actinomycetes</taxon>
        <taxon>Micrococcales</taxon>
        <taxon>Microbacteriaceae</taxon>
        <taxon>Microbacterium</taxon>
    </lineage>
</organism>
<evidence type="ECO:0000256" key="2">
    <source>
        <dbReference type="SAM" id="Phobius"/>
    </source>
</evidence>
<dbReference type="EMBL" id="JBIQWL010000009">
    <property type="protein sequence ID" value="MFH8252377.1"/>
    <property type="molecule type" value="Genomic_DNA"/>
</dbReference>
<reference evidence="4 5" key="1">
    <citation type="submission" date="2024-09" db="EMBL/GenBank/DDBJ databases">
        <authorList>
            <person name="Pan X."/>
        </authorList>
    </citation>
    <scope>NUCLEOTIDE SEQUENCE [LARGE SCALE GENOMIC DNA]</scope>
    <source>
        <strain evidence="4 5">B2969</strain>
    </source>
</reference>
<dbReference type="CDD" id="cd06577">
    <property type="entry name" value="PASTA_pknB"/>
    <property type="match status" value="1"/>
</dbReference>
<sequence length="383" mass="39222">MDEEGGSEFGPAVPVSPSAAPFSVSGPSVVSLDATRQGVTSFVVANTTGRPVTARLLVQPVDGADASWFTLDGPIDRPMAVAATLSANVKIAVPEKAPAGEHGIRLDVAVEDSPDRVASGPNAVFSVPAPKKRRFPWWIVAVVVGALVLIGGGIALILFLTAPKDPVLKTAPQIDGTAEIGQTLTAVDATWDPADVVRVRVWQECPADADPDNPAGCQDITVANGSDSATAVGQTFVVGSEQEGLRLRVVEVAFNVDQQKFSDTPADKLDSLPRASAASSLSDVVPPAPPQTATVPDLDDQPLSAAQDALAAVGLQALVTRAGTAATCTARVTDQNPNPGQVVPVGSAVAITAGNLPPGCLKIDIDPGIIKELPFDITDLIGP</sequence>
<dbReference type="Gene3D" id="3.30.10.20">
    <property type="match status" value="1"/>
</dbReference>
<proteinExistence type="predicted"/>
<name>A0ABW7QD60_9MICO</name>
<dbReference type="InterPro" id="IPR005543">
    <property type="entry name" value="PASTA_dom"/>
</dbReference>
<keyword evidence="2" id="KW-1133">Transmembrane helix</keyword>